<keyword evidence="3" id="KW-0479">Metal-binding</keyword>
<dbReference type="AlphaFoldDB" id="A0A1F7H0J1"/>
<sequence>MKNIKVHSVFRDYEVEFIEDLKGLIKSLNKNYRTHYLIDQGVWKFYKAKLEEVKKGNSIYPFEAVESKKTLEEVLNYVKFLLEKKVQKKDVIVVIGGGLVQDIGSFTAHILKRGVEWIFIPTTLLAIADSCIGSKSGINVGKYKNQVGSFHPPSHIYIYSAFLKTLPKLMILDGIGEIVKHALLKGGKSYKSIKDNLRFLPSDIKKSEKVIYDSLLIKKEIVEEDELEKNIRRLLNYGHSFGHALEGYTKNAILHGVAVTIGMDMANYISMKRGFISQKEFAEISKVLRDYIPYKELKIDDLDTYMEFLSRDKKVVGEELNAILCKGIGKIKIIKVKLNDQLRKELQNYLAYFNE</sequence>
<proteinExistence type="predicted"/>
<evidence type="ECO:0000313" key="9">
    <source>
        <dbReference type="EMBL" id="OGK24232.1"/>
    </source>
</evidence>
<dbReference type="EMBL" id="MFZO01000037">
    <property type="protein sequence ID" value="OGK24232.1"/>
    <property type="molecule type" value="Genomic_DNA"/>
</dbReference>
<feature type="domain" description="3-dehydroquinate synthase N-terminal" evidence="7">
    <location>
        <begin position="62"/>
        <end position="169"/>
    </location>
</feature>
<evidence type="ECO:0000256" key="5">
    <source>
        <dbReference type="ARBA" id="ARBA00023239"/>
    </source>
</evidence>
<dbReference type="PANTHER" id="PTHR43622">
    <property type="entry name" value="3-DEHYDROQUINATE SYNTHASE"/>
    <property type="match status" value="1"/>
</dbReference>
<dbReference type="GO" id="GO:0003856">
    <property type="term" value="F:3-dehydroquinate synthase activity"/>
    <property type="evidence" value="ECO:0007669"/>
    <property type="project" value="TreeGrafter"/>
</dbReference>
<evidence type="ECO:0000256" key="6">
    <source>
        <dbReference type="ARBA" id="ARBA00023285"/>
    </source>
</evidence>
<evidence type="ECO:0000313" key="10">
    <source>
        <dbReference type="Proteomes" id="UP000177913"/>
    </source>
</evidence>
<accession>A0A1F7H0J1</accession>
<dbReference type="InterPro" id="IPR056179">
    <property type="entry name" value="DHQS_C"/>
</dbReference>
<evidence type="ECO:0000256" key="1">
    <source>
        <dbReference type="ARBA" id="ARBA00001911"/>
    </source>
</evidence>
<comment type="caution">
    <text evidence="9">The sequence shown here is derived from an EMBL/GenBank/DDBJ whole genome shotgun (WGS) entry which is preliminary data.</text>
</comment>
<dbReference type="GO" id="GO:0009073">
    <property type="term" value="P:aromatic amino acid family biosynthetic process"/>
    <property type="evidence" value="ECO:0007669"/>
    <property type="project" value="InterPro"/>
</dbReference>
<evidence type="ECO:0000256" key="2">
    <source>
        <dbReference type="ARBA" id="ARBA00001941"/>
    </source>
</evidence>
<dbReference type="CDD" id="cd08195">
    <property type="entry name" value="DHQS"/>
    <property type="match status" value="1"/>
</dbReference>
<keyword evidence="6" id="KW-0170">Cobalt</keyword>
<keyword evidence="4" id="KW-0520">NAD</keyword>
<protein>
    <submittedName>
        <fullName evidence="9">Uncharacterized protein</fullName>
    </submittedName>
</protein>
<evidence type="ECO:0000256" key="4">
    <source>
        <dbReference type="ARBA" id="ARBA00023027"/>
    </source>
</evidence>
<dbReference type="InterPro" id="IPR030963">
    <property type="entry name" value="DHQ_synth_fam"/>
</dbReference>
<dbReference type="Gene3D" id="3.40.50.1970">
    <property type="match status" value="1"/>
</dbReference>
<dbReference type="PIRSF" id="PIRSF001455">
    <property type="entry name" value="DHQ_synth"/>
    <property type="match status" value="1"/>
</dbReference>
<organism evidence="9 10">
    <name type="scientific">Candidatus Roizmanbacteria bacterium RIFCSPHIGHO2_02_FULL_38_11</name>
    <dbReference type="NCBI Taxonomy" id="1802039"/>
    <lineage>
        <taxon>Bacteria</taxon>
        <taxon>Candidatus Roizmaniibacteriota</taxon>
    </lineage>
</organism>
<feature type="domain" description="3-dehydroquinate synthase C-terminal" evidence="8">
    <location>
        <begin position="174"/>
        <end position="315"/>
    </location>
</feature>
<dbReference type="SUPFAM" id="SSF56796">
    <property type="entry name" value="Dehydroquinate synthase-like"/>
    <property type="match status" value="1"/>
</dbReference>
<dbReference type="Pfam" id="PF24621">
    <property type="entry name" value="DHQS_C"/>
    <property type="match status" value="1"/>
</dbReference>
<evidence type="ECO:0000259" key="8">
    <source>
        <dbReference type="Pfam" id="PF24621"/>
    </source>
</evidence>
<reference evidence="9 10" key="1">
    <citation type="journal article" date="2016" name="Nat. Commun.">
        <title>Thousands of microbial genomes shed light on interconnected biogeochemical processes in an aquifer system.</title>
        <authorList>
            <person name="Anantharaman K."/>
            <person name="Brown C.T."/>
            <person name="Hug L.A."/>
            <person name="Sharon I."/>
            <person name="Castelle C.J."/>
            <person name="Probst A.J."/>
            <person name="Thomas B.C."/>
            <person name="Singh A."/>
            <person name="Wilkins M.J."/>
            <person name="Karaoz U."/>
            <person name="Brodie E.L."/>
            <person name="Williams K.H."/>
            <person name="Hubbard S.S."/>
            <person name="Banfield J.F."/>
        </authorList>
    </citation>
    <scope>NUCLEOTIDE SEQUENCE [LARGE SCALE GENOMIC DNA]</scope>
</reference>
<evidence type="ECO:0000256" key="3">
    <source>
        <dbReference type="ARBA" id="ARBA00022723"/>
    </source>
</evidence>
<comment type="cofactor">
    <cofactor evidence="2">
        <name>Co(2+)</name>
        <dbReference type="ChEBI" id="CHEBI:48828"/>
    </cofactor>
</comment>
<dbReference type="Gene3D" id="1.20.1090.10">
    <property type="entry name" value="Dehydroquinate synthase-like - alpha domain"/>
    <property type="match status" value="1"/>
</dbReference>
<dbReference type="Proteomes" id="UP000177913">
    <property type="component" value="Unassembled WGS sequence"/>
</dbReference>
<keyword evidence="5" id="KW-0456">Lyase</keyword>
<dbReference type="InterPro" id="IPR050071">
    <property type="entry name" value="Dehydroquinate_synthase"/>
</dbReference>
<evidence type="ECO:0000259" key="7">
    <source>
        <dbReference type="Pfam" id="PF01761"/>
    </source>
</evidence>
<name>A0A1F7H0J1_9BACT</name>
<dbReference type="Pfam" id="PF01761">
    <property type="entry name" value="DHQ_synthase"/>
    <property type="match status" value="1"/>
</dbReference>
<comment type="cofactor">
    <cofactor evidence="1">
        <name>NAD(+)</name>
        <dbReference type="ChEBI" id="CHEBI:57540"/>
    </cofactor>
</comment>
<dbReference type="PANTHER" id="PTHR43622:SF1">
    <property type="entry name" value="3-DEHYDROQUINATE SYNTHASE"/>
    <property type="match status" value="1"/>
</dbReference>
<dbReference type="InterPro" id="IPR030960">
    <property type="entry name" value="DHQS/DOIS_N"/>
</dbReference>
<gene>
    <name evidence="9" type="ORF">A3C25_05895</name>
</gene>
<dbReference type="GO" id="GO:0046872">
    <property type="term" value="F:metal ion binding"/>
    <property type="evidence" value="ECO:0007669"/>
    <property type="project" value="UniProtKB-KW"/>
</dbReference>